<evidence type="ECO:0000256" key="4">
    <source>
        <dbReference type="ARBA" id="ARBA00023098"/>
    </source>
</evidence>
<dbReference type="RefSeq" id="WP_133465238.1">
    <property type="nucleotide sequence ID" value="NZ_SNWI01000005.1"/>
</dbReference>
<dbReference type="Proteomes" id="UP000294848">
    <property type="component" value="Unassembled WGS sequence"/>
</dbReference>
<sequence length="257" mass="28346">MVDRLQHAQIGKNVYIGNFTTIEEDVLIGDNCWIGNNVNILNGTRIGNNCEIHAGAVLGGNPQDLKYQGEYTTLEIGDNNCIRESVTINRGTHSKGKTVLGNGNMVMANAHIGHDCQIGNHCIIGFSVGMAGEVVVDDWANISGLTGIHQFSRIGKHCMISGLSRVVKDVPPFIIAAREPLAYAGVNRVGLKRRGFSTQKIEAIQDIYRFLFDEKRNVSQAVEQIEQELPTSEERNEVLNFIQYATRGIIKGYQGIY</sequence>
<evidence type="ECO:0000259" key="7">
    <source>
        <dbReference type="Pfam" id="PF13720"/>
    </source>
</evidence>
<dbReference type="Pfam" id="PF00132">
    <property type="entry name" value="Hexapep"/>
    <property type="match status" value="2"/>
</dbReference>
<dbReference type="NCBIfam" id="NF003657">
    <property type="entry name" value="PRK05289.1"/>
    <property type="match status" value="1"/>
</dbReference>
<evidence type="ECO:0000256" key="1">
    <source>
        <dbReference type="ARBA" id="ARBA00022516"/>
    </source>
</evidence>
<evidence type="ECO:0000256" key="6">
    <source>
        <dbReference type="SAM" id="Coils"/>
    </source>
</evidence>
<dbReference type="SUPFAM" id="SSF51161">
    <property type="entry name" value="Trimeric LpxA-like enzymes"/>
    <property type="match status" value="1"/>
</dbReference>
<dbReference type="PANTHER" id="PTHR43480">
    <property type="entry name" value="ACYL-[ACYL-CARRIER-PROTEIN]--UDP-N-ACETYLGLUCOSAMINE O-ACYLTRANSFERASE"/>
    <property type="match status" value="1"/>
</dbReference>
<keyword evidence="5 8" id="KW-0012">Acyltransferase</keyword>
<accession>A0A4R6H0Y5</accession>
<keyword evidence="1" id="KW-0444">Lipid biosynthesis</keyword>
<comment type="caution">
    <text evidence="8">The sequence shown here is derived from an EMBL/GenBank/DDBJ whole genome shotgun (WGS) entry which is preliminary data.</text>
</comment>
<dbReference type="InterPro" id="IPR010137">
    <property type="entry name" value="Lipid_A_LpxA"/>
</dbReference>
<dbReference type="NCBIfam" id="TIGR01852">
    <property type="entry name" value="lipid_A_lpxA"/>
    <property type="match status" value="1"/>
</dbReference>
<keyword evidence="6" id="KW-0175">Coiled coil</keyword>
<dbReference type="Gene3D" id="1.20.1180.10">
    <property type="entry name" value="Udp N-acetylglucosamine O-acyltransferase, C-terminal domain"/>
    <property type="match status" value="1"/>
</dbReference>
<dbReference type="GO" id="GO:0008780">
    <property type="term" value="F:acyl-[acyl-carrier-protein]-UDP-N-acetylglucosamine O-acyltransferase activity"/>
    <property type="evidence" value="ECO:0007669"/>
    <property type="project" value="InterPro"/>
</dbReference>
<evidence type="ECO:0000256" key="5">
    <source>
        <dbReference type="ARBA" id="ARBA00023315"/>
    </source>
</evidence>
<keyword evidence="2" id="KW-0441">Lipid A biosynthesis</keyword>
<dbReference type="OrthoDB" id="9807278at2"/>
<evidence type="ECO:0000313" key="9">
    <source>
        <dbReference type="Proteomes" id="UP000294848"/>
    </source>
</evidence>
<dbReference type="CDD" id="cd03351">
    <property type="entry name" value="LbH_UDP-GlcNAc_AT"/>
    <property type="match status" value="1"/>
</dbReference>
<proteinExistence type="predicted"/>
<dbReference type="InterPro" id="IPR037157">
    <property type="entry name" value="Acetyltransf_C_sf"/>
</dbReference>
<feature type="coiled-coil region" evidence="6">
    <location>
        <begin position="208"/>
        <end position="235"/>
    </location>
</feature>
<protein>
    <submittedName>
        <fullName evidence="8">Acyl-[acyl-carrier-protein]--UDP-N-acetylglucosamine O-acyltransferase</fullName>
    </submittedName>
</protein>
<evidence type="ECO:0000256" key="2">
    <source>
        <dbReference type="ARBA" id="ARBA00022556"/>
    </source>
</evidence>
<dbReference type="Gene3D" id="2.160.10.10">
    <property type="entry name" value="Hexapeptide repeat proteins"/>
    <property type="match status" value="1"/>
</dbReference>
<dbReference type="InterPro" id="IPR001451">
    <property type="entry name" value="Hexapep"/>
</dbReference>
<name>A0A4R6H0Y5_9BACT</name>
<evidence type="ECO:0000313" key="8">
    <source>
        <dbReference type="EMBL" id="TDO01328.1"/>
    </source>
</evidence>
<dbReference type="PANTHER" id="PTHR43480:SF1">
    <property type="entry name" value="ACYL-[ACYL-CARRIER-PROTEIN]--UDP-N-ACETYLGLUCOSAMINE O-ACYLTRANSFERASE, MITOCHONDRIAL-RELATED"/>
    <property type="match status" value="1"/>
</dbReference>
<dbReference type="InterPro" id="IPR011004">
    <property type="entry name" value="Trimer_LpxA-like_sf"/>
</dbReference>
<dbReference type="InterPro" id="IPR029098">
    <property type="entry name" value="Acetyltransf_C"/>
</dbReference>
<keyword evidence="3 8" id="KW-0808">Transferase</keyword>
<feature type="domain" description="UDP N-acetylglucosamine O-acyltransferase C-terminal" evidence="7">
    <location>
        <begin position="169"/>
        <end position="250"/>
    </location>
</feature>
<dbReference type="GO" id="GO:0009245">
    <property type="term" value="P:lipid A biosynthetic process"/>
    <property type="evidence" value="ECO:0007669"/>
    <property type="project" value="UniProtKB-KW"/>
</dbReference>
<dbReference type="GO" id="GO:0016020">
    <property type="term" value="C:membrane"/>
    <property type="evidence" value="ECO:0007669"/>
    <property type="project" value="GOC"/>
</dbReference>
<dbReference type="EMBL" id="SNWI01000005">
    <property type="protein sequence ID" value="TDO01328.1"/>
    <property type="molecule type" value="Genomic_DNA"/>
</dbReference>
<dbReference type="Pfam" id="PF13720">
    <property type="entry name" value="Acetyltransf_11"/>
    <property type="match status" value="1"/>
</dbReference>
<reference evidence="8 9" key="1">
    <citation type="submission" date="2019-03" db="EMBL/GenBank/DDBJ databases">
        <title>Freshwater and sediment microbial communities from various areas in North America, analyzing microbe dynamics in response to fracking.</title>
        <authorList>
            <person name="Lamendella R."/>
        </authorList>
    </citation>
    <scope>NUCLEOTIDE SEQUENCE [LARGE SCALE GENOMIC DNA]</scope>
    <source>
        <strain evidence="8 9">114D</strain>
    </source>
</reference>
<organism evidence="8 9">
    <name type="scientific">Sunxiuqinia elliptica</name>
    <dbReference type="NCBI Taxonomy" id="655355"/>
    <lineage>
        <taxon>Bacteria</taxon>
        <taxon>Pseudomonadati</taxon>
        <taxon>Bacteroidota</taxon>
        <taxon>Bacteroidia</taxon>
        <taxon>Marinilabiliales</taxon>
        <taxon>Prolixibacteraceae</taxon>
        <taxon>Sunxiuqinia</taxon>
    </lineage>
</organism>
<gene>
    <name evidence="8" type="ORF">DET52_105185</name>
</gene>
<keyword evidence="4" id="KW-0443">Lipid metabolism</keyword>
<dbReference type="PIRSF" id="PIRSF000456">
    <property type="entry name" value="UDP-GlcNAc_acltr"/>
    <property type="match status" value="1"/>
</dbReference>
<dbReference type="AlphaFoldDB" id="A0A4R6H0Y5"/>
<evidence type="ECO:0000256" key="3">
    <source>
        <dbReference type="ARBA" id="ARBA00022679"/>
    </source>
</evidence>